<name>A0A5N6ZHE9_9EURO</name>
<dbReference type="GO" id="GO:0016263">
    <property type="term" value="F:glycoprotein-N-acetylgalactosamine 3-beta-galactosyltransferase activity"/>
    <property type="evidence" value="ECO:0007669"/>
    <property type="project" value="UniProtKB-EC"/>
</dbReference>
<sequence length="501" mass="57984">MTRVLFHRENRIVPLGVMIFVLFLFFYHLDLEHEPPIYDLPDLPGDRSSRQSLQRERSTQQQPLPSSQPSLPATPGILPSNDRKPTPPQEPSKQQPPKHAGQLSPDDVVLLFKTGAPVLWRRLPIHLATTFAPHRIPADNVLLYSDYPETIGSWQIIDVLENSTETVRQSDNYEPYRQQPEFEARQIYAEGANVEGDAPGPLGGWKLDKYKFLPLLQHAGRAKPKAKWYIYLEDDGYVFLPNLLLHLEKFSWREAWYFGGSAWKHGDLFAHGGAGFVLSRGAWEQSFGTEADMVAKYADFTEAHGCGDHVLGHVLKDYGVKFGQSHGEYEYSWGFNPDPHWGAPFRRVSWCQPIYSWHHMHSKDVARFYNLEQSWDFAQKGQLTYRDFFRALIEPYLRRRVEWWDNRSSRYEIRSDNVADSPPPETVGRDVWLKAWESVDACEAACVAWANCVQWNFYEDQCRMDEHFTLGMGIPPGEIRRYTSLPRTSGWLPQRAEKWVC</sequence>
<keyword evidence="6" id="KW-0808">Transferase</keyword>
<gene>
    <name evidence="15" type="ORF">BDV28DRAFT_127553</name>
</gene>
<dbReference type="Gene3D" id="3.90.550.50">
    <property type="match status" value="1"/>
</dbReference>
<keyword evidence="8" id="KW-0547">Nucleotide-binding</keyword>
<evidence type="ECO:0000256" key="7">
    <source>
        <dbReference type="ARBA" id="ARBA00022692"/>
    </source>
</evidence>
<feature type="domain" description="Fringe-like glycosyltransferase" evidence="14">
    <location>
        <begin position="223"/>
        <end position="286"/>
    </location>
</feature>
<dbReference type="EC" id="2.4.1.122" evidence="4"/>
<evidence type="ECO:0000256" key="4">
    <source>
        <dbReference type="ARBA" id="ARBA00012557"/>
    </source>
</evidence>
<evidence type="ECO:0000256" key="9">
    <source>
        <dbReference type="ARBA" id="ARBA00022968"/>
    </source>
</evidence>
<evidence type="ECO:0000256" key="1">
    <source>
        <dbReference type="ARBA" id="ARBA00004606"/>
    </source>
</evidence>
<accession>A0A5N6ZHE9</accession>
<dbReference type="GO" id="GO:0000166">
    <property type="term" value="F:nucleotide binding"/>
    <property type="evidence" value="ECO:0007669"/>
    <property type="project" value="UniProtKB-KW"/>
</dbReference>
<comment type="pathway">
    <text evidence="2">Protein modification; protein glycosylation.</text>
</comment>
<feature type="compositionally biased region" description="Basic and acidic residues" evidence="12">
    <location>
        <begin position="44"/>
        <end position="58"/>
    </location>
</feature>
<evidence type="ECO:0000256" key="5">
    <source>
        <dbReference type="ARBA" id="ARBA00022676"/>
    </source>
</evidence>
<feature type="compositionally biased region" description="Low complexity" evidence="12">
    <location>
        <begin position="59"/>
        <end position="71"/>
    </location>
</feature>
<organism evidence="15 16">
    <name type="scientific">Aspergillus coremiiformis</name>
    <dbReference type="NCBI Taxonomy" id="138285"/>
    <lineage>
        <taxon>Eukaryota</taxon>
        <taxon>Fungi</taxon>
        <taxon>Dikarya</taxon>
        <taxon>Ascomycota</taxon>
        <taxon>Pezizomycotina</taxon>
        <taxon>Eurotiomycetes</taxon>
        <taxon>Eurotiomycetidae</taxon>
        <taxon>Eurotiales</taxon>
        <taxon>Aspergillaceae</taxon>
        <taxon>Aspergillus</taxon>
        <taxon>Aspergillus subgen. Circumdati</taxon>
    </lineage>
</organism>
<keyword evidence="7 13" id="KW-0812">Transmembrane</keyword>
<evidence type="ECO:0000256" key="11">
    <source>
        <dbReference type="ARBA" id="ARBA00023136"/>
    </source>
</evidence>
<feature type="region of interest" description="Disordered" evidence="12">
    <location>
        <begin position="40"/>
        <end position="103"/>
    </location>
</feature>
<feature type="transmembrane region" description="Helical" evidence="13">
    <location>
        <begin position="12"/>
        <end position="29"/>
    </location>
</feature>
<dbReference type="AlphaFoldDB" id="A0A5N6ZHE9"/>
<evidence type="ECO:0000256" key="13">
    <source>
        <dbReference type="SAM" id="Phobius"/>
    </source>
</evidence>
<keyword evidence="9" id="KW-0735">Signal-anchor</keyword>
<dbReference type="GO" id="GO:0016020">
    <property type="term" value="C:membrane"/>
    <property type="evidence" value="ECO:0007669"/>
    <property type="project" value="UniProtKB-SubCell"/>
</dbReference>
<evidence type="ECO:0000256" key="8">
    <source>
        <dbReference type="ARBA" id="ARBA00022741"/>
    </source>
</evidence>
<comment type="subcellular location">
    <subcellularLocation>
        <location evidence="1">Membrane</location>
        <topology evidence="1">Single-pass type II membrane protein</topology>
    </subcellularLocation>
</comment>
<evidence type="ECO:0000256" key="6">
    <source>
        <dbReference type="ARBA" id="ARBA00022679"/>
    </source>
</evidence>
<evidence type="ECO:0000313" key="16">
    <source>
        <dbReference type="Proteomes" id="UP000327118"/>
    </source>
</evidence>
<keyword evidence="11 13" id="KW-0472">Membrane</keyword>
<comment type="similarity">
    <text evidence="3">Belongs to the glycosyltransferase 31 family. Beta3-Gal-T subfamily.</text>
</comment>
<dbReference type="OrthoDB" id="414175at2759"/>
<keyword evidence="10 13" id="KW-1133">Transmembrane helix</keyword>
<dbReference type="PANTHER" id="PTHR23033:SF47">
    <property type="entry name" value="APPLE DOMAIN-CONTAINING PROTEIN-RELATED"/>
    <property type="match status" value="1"/>
</dbReference>
<keyword evidence="16" id="KW-1185">Reference proteome</keyword>
<evidence type="ECO:0000256" key="2">
    <source>
        <dbReference type="ARBA" id="ARBA00004922"/>
    </source>
</evidence>
<dbReference type="InterPro" id="IPR026050">
    <property type="entry name" value="C1GALT1/C1GALT1_chp1"/>
</dbReference>
<dbReference type="InterPro" id="IPR003378">
    <property type="entry name" value="Fringe-like_glycosylTrfase"/>
</dbReference>
<protein>
    <recommendedName>
        <fullName evidence="4">N-acetylgalactosaminide beta-1,3-galactosyltransferase</fullName>
        <ecNumber evidence="4">2.4.1.122</ecNumber>
    </recommendedName>
</protein>
<reference evidence="16" key="1">
    <citation type="submission" date="2019-04" db="EMBL/GenBank/DDBJ databases">
        <title>Friends and foes A comparative genomics studyof 23 Aspergillus species from section Flavi.</title>
        <authorList>
            <consortium name="DOE Joint Genome Institute"/>
            <person name="Kjaerbolling I."/>
            <person name="Vesth T."/>
            <person name="Frisvad J.C."/>
            <person name="Nybo J.L."/>
            <person name="Theobald S."/>
            <person name="Kildgaard S."/>
            <person name="Isbrandt T."/>
            <person name="Kuo A."/>
            <person name="Sato A."/>
            <person name="Lyhne E.K."/>
            <person name="Kogle M.E."/>
            <person name="Wiebenga A."/>
            <person name="Kun R.S."/>
            <person name="Lubbers R.J."/>
            <person name="Makela M.R."/>
            <person name="Barry K."/>
            <person name="Chovatia M."/>
            <person name="Clum A."/>
            <person name="Daum C."/>
            <person name="Haridas S."/>
            <person name="He G."/>
            <person name="LaButti K."/>
            <person name="Lipzen A."/>
            <person name="Mondo S."/>
            <person name="Riley R."/>
            <person name="Salamov A."/>
            <person name="Simmons B.A."/>
            <person name="Magnuson J.K."/>
            <person name="Henrissat B."/>
            <person name="Mortensen U.H."/>
            <person name="Larsen T.O."/>
            <person name="Devries R.P."/>
            <person name="Grigoriev I.V."/>
            <person name="Machida M."/>
            <person name="Baker S.E."/>
            <person name="Andersen M.R."/>
        </authorList>
    </citation>
    <scope>NUCLEOTIDE SEQUENCE [LARGE SCALE GENOMIC DNA]</scope>
    <source>
        <strain evidence="16">CBS 553.77</strain>
    </source>
</reference>
<evidence type="ECO:0000259" key="14">
    <source>
        <dbReference type="Pfam" id="PF02434"/>
    </source>
</evidence>
<evidence type="ECO:0000256" key="12">
    <source>
        <dbReference type="SAM" id="MobiDB-lite"/>
    </source>
</evidence>
<evidence type="ECO:0000256" key="3">
    <source>
        <dbReference type="ARBA" id="ARBA00006462"/>
    </source>
</evidence>
<evidence type="ECO:0000256" key="10">
    <source>
        <dbReference type="ARBA" id="ARBA00022989"/>
    </source>
</evidence>
<proteinExistence type="inferred from homology"/>
<evidence type="ECO:0000313" key="15">
    <source>
        <dbReference type="EMBL" id="KAE8356189.1"/>
    </source>
</evidence>
<dbReference type="Pfam" id="PF02434">
    <property type="entry name" value="Fringe"/>
    <property type="match status" value="1"/>
</dbReference>
<dbReference type="Proteomes" id="UP000327118">
    <property type="component" value="Unassembled WGS sequence"/>
</dbReference>
<dbReference type="PANTHER" id="PTHR23033">
    <property type="entry name" value="BETA1,3-GALACTOSYLTRANSFERASE"/>
    <property type="match status" value="1"/>
</dbReference>
<dbReference type="EMBL" id="ML739041">
    <property type="protein sequence ID" value="KAE8356189.1"/>
    <property type="molecule type" value="Genomic_DNA"/>
</dbReference>
<keyword evidence="5" id="KW-0328">Glycosyltransferase</keyword>